<gene>
    <name evidence="11" type="ORF">JG687_00012024</name>
    <name evidence="12" type="ORF">PC110_g20396</name>
    <name evidence="6" type="ORF">PC113_g18319</name>
    <name evidence="7" type="ORF">PC115_g17885</name>
    <name evidence="8" type="ORF">PC117_g20453</name>
    <name evidence="9" type="ORF">PC118_g16524</name>
    <name evidence="10" type="ORF">PC129_g19668</name>
</gene>
<name>A0A329RIL8_9STRA</name>
<evidence type="ECO:0000313" key="12">
    <source>
        <dbReference type="EMBL" id="RAW23168.1"/>
    </source>
</evidence>
<feature type="chain" id="PRO_5039985416" description="Necrosis inducing protein" evidence="5">
    <location>
        <begin position="20"/>
        <end position="110"/>
    </location>
</feature>
<evidence type="ECO:0000313" key="8">
    <source>
        <dbReference type="EMBL" id="KAG2906593.1"/>
    </source>
</evidence>
<evidence type="ECO:0008006" key="14">
    <source>
        <dbReference type="Google" id="ProtNLM"/>
    </source>
</evidence>
<evidence type="ECO:0000313" key="6">
    <source>
        <dbReference type="EMBL" id="KAG2844813.1"/>
    </source>
</evidence>
<dbReference type="AlphaFoldDB" id="A0A329RIL8"/>
<evidence type="ECO:0000256" key="4">
    <source>
        <dbReference type="ARBA" id="ARBA00023026"/>
    </source>
</evidence>
<dbReference type="Proteomes" id="UP000735874">
    <property type="component" value="Unassembled WGS sequence"/>
</dbReference>
<dbReference type="EMBL" id="RCMV01001292">
    <property type="protein sequence ID" value="KAG3209316.1"/>
    <property type="molecule type" value="Genomic_DNA"/>
</dbReference>
<reference evidence="12 13" key="1">
    <citation type="submission" date="2018-01" db="EMBL/GenBank/DDBJ databases">
        <title>Draft genome of the strawberry crown rot pathogen Phytophthora cactorum.</title>
        <authorList>
            <person name="Armitage A.D."/>
            <person name="Lysoe E."/>
            <person name="Nellist C.F."/>
            <person name="Harrison R.J."/>
            <person name="Brurberg M.B."/>
        </authorList>
    </citation>
    <scope>NUCLEOTIDE SEQUENCE [LARGE SCALE GENOMIC DNA]</scope>
    <source>
        <strain evidence="12 13">10300</strain>
    </source>
</reference>
<evidence type="ECO:0000313" key="13">
    <source>
        <dbReference type="Proteomes" id="UP000251314"/>
    </source>
</evidence>
<dbReference type="Pfam" id="PF05630">
    <property type="entry name" value="NPP1"/>
    <property type="match status" value="1"/>
</dbReference>
<dbReference type="EMBL" id="RCMI01000882">
    <property type="protein sequence ID" value="KAG2895295.1"/>
    <property type="molecule type" value="Genomic_DNA"/>
</dbReference>
<dbReference type="EMBL" id="MJFZ01001118">
    <property type="protein sequence ID" value="RAW23168.1"/>
    <property type="molecule type" value="Genomic_DNA"/>
</dbReference>
<dbReference type="Proteomes" id="UP000736787">
    <property type="component" value="Unassembled WGS sequence"/>
</dbReference>
<comment type="caution">
    <text evidence="12">The sequence shown here is derived from an EMBL/GenBank/DDBJ whole genome shotgun (WGS) entry which is preliminary data.</text>
</comment>
<dbReference type="Proteomes" id="UP000697107">
    <property type="component" value="Unassembled WGS sequence"/>
</dbReference>
<keyword evidence="4" id="KW-0843">Virulence</keyword>
<dbReference type="GO" id="GO:0005576">
    <property type="term" value="C:extracellular region"/>
    <property type="evidence" value="ECO:0007669"/>
    <property type="project" value="UniProtKB-SubCell"/>
</dbReference>
<evidence type="ECO:0000256" key="3">
    <source>
        <dbReference type="ARBA" id="ARBA00022525"/>
    </source>
</evidence>
<comment type="similarity">
    <text evidence="2">Belongs to the Necrosis inducing protein (NPP1) family.</text>
</comment>
<dbReference type="PANTHER" id="PTHR33657:SF8">
    <property type="entry name" value="DOMAIN PROTEIN, PUTATIVE (AFU_ORTHOLOGUE AFUA_5G00600)-RELATED"/>
    <property type="match status" value="1"/>
</dbReference>
<organism evidence="12 13">
    <name type="scientific">Phytophthora cactorum</name>
    <dbReference type="NCBI Taxonomy" id="29920"/>
    <lineage>
        <taxon>Eukaryota</taxon>
        <taxon>Sar</taxon>
        <taxon>Stramenopiles</taxon>
        <taxon>Oomycota</taxon>
        <taxon>Peronosporomycetes</taxon>
        <taxon>Peronosporales</taxon>
        <taxon>Peronosporaceae</taxon>
        <taxon>Phytophthora</taxon>
    </lineage>
</organism>
<dbReference type="Proteomes" id="UP000251314">
    <property type="component" value="Unassembled WGS sequence"/>
</dbReference>
<feature type="signal peptide" evidence="5">
    <location>
        <begin position="1"/>
        <end position="19"/>
    </location>
</feature>
<dbReference type="EMBL" id="RCMG01000852">
    <property type="protein sequence ID" value="KAG2844813.1"/>
    <property type="molecule type" value="Genomic_DNA"/>
</dbReference>
<dbReference type="EMBL" id="RCMK01000953">
    <property type="protein sequence ID" value="KAG2906593.1"/>
    <property type="molecule type" value="Genomic_DNA"/>
</dbReference>
<dbReference type="Proteomes" id="UP000760860">
    <property type="component" value="Unassembled WGS sequence"/>
</dbReference>
<evidence type="ECO:0000313" key="10">
    <source>
        <dbReference type="EMBL" id="KAG3209316.1"/>
    </source>
</evidence>
<dbReference type="STRING" id="29920.A0A329RIL8"/>
<dbReference type="Proteomes" id="UP000688947">
    <property type="component" value="Unassembled WGS sequence"/>
</dbReference>
<evidence type="ECO:0000256" key="5">
    <source>
        <dbReference type="SAM" id="SignalP"/>
    </source>
</evidence>
<dbReference type="PANTHER" id="PTHR33657">
    <property type="entry name" value="DOMAIN PROTEIN, PUTATIVE (AFU_ORTHOLOGUE AFUA_5G00600)-RELATED"/>
    <property type="match status" value="1"/>
</dbReference>
<dbReference type="Proteomes" id="UP000774804">
    <property type="component" value="Unassembled WGS sequence"/>
</dbReference>
<reference evidence="11" key="3">
    <citation type="submission" date="2021-01" db="EMBL/GenBank/DDBJ databases">
        <title>Phytophthora aleatoria, a newly-described species from Pinus radiata is distinct from Phytophthora cactorum isolates based on comparative genomics.</title>
        <authorList>
            <person name="Mcdougal R."/>
            <person name="Panda P."/>
            <person name="Williams N."/>
            <person name="Studholme D.J."/>
        </authorList>
    </citation>
    <scope>NUCLEOTIDE SEQUENCE</scope>
    <source>
        <strain evidence="11">NZFS 3830</strain>
    </source>
</reference>
<dbReference type="EMBL" id="JAENGZ010000775">
    <property type="protein sequence ID" value="KAG6954058.1"/>
    <property type="molecule type" value="Genomic_DNA"/>
</dbReference>
<protein>
    <recommendedName>
        <fullName evidence="14">Necrosis inducing protein</fullName>
    </recommendedName>
</protein>
<dbReference type="EMBL" id="RCML01000692">
    <property type="protein sequence ID" value="KAG2971024.1"/>
    <property type="molecule type" value="Genomic_DNA"/>
</dbReference>
<proteinExistence type="inferred from homology"/>
<evidence type="ECO:0000313" key="7">
    <source>
        <dbReference type="EMBL" id="KAG2895295.1"/>
    </source>
</evidence>
<dbReference type="VEuPathDB" id="FungiDB:PC110_g20396"/>
<evidence type="ECO:0000256" key="2">
    <source>
        <dbReference type="ARBA" id="ARBA00009520"/>
    </source>
</evidence>
<dbReference type="InterPro" id="IPR008701">
    <property type="entry name" value="NPP1"/>
</dbReference>
<accession>A0A329RIL8</accession>
<evidence type="ECO:0000256" key="1">
    <source>
        <dbReference type="ARBA" id="ARBA00004613"/>
    </source>
</evidence>
<keyword evidence="3" id="KW-0964">Secreted</keyword>
<keyword evidence="5" id="KW-0732">Signal</keyword>
<evidence type="ECO:0000313" key="11">
    <source>
        <dbReference type="EMBL" id="KAG6954058.1"/>
    </source>
</evidence>
<dbReference type="OrthoDB" id="125987at2759"/>
<reference evidence="10" key="2">
    <citation type="submission" date="2018-05" db="EMBL/GenBank/DDBJ databases">
        <title>Effector identification in a new, highly contiguous assembly of the strawberry crown rot pathogen Phytophthora cactorum.</title>
        <authorList>
            <person name="Armitage A.D."/>
            <person name="Nellist C.F."/>
            <person name="Bates H."/>
            <person name="Vickerstaff R.J."/>
            <person name="Harrison R.J."/>
        </authorList>
    </citation>
    <scope>NUCLEOTIDE SEQUENCE</scope>
    <source>
        <strain evidence="6">15-7</strain>
        <strain evidence="7">4032</strain>
        <strain evidence="8">4040</strain>
        <strain evidence="9">P415</strain>
        <strain evidence="10">P421</strain>
    </source>
</reference>
<sequence>MNVAIVLVLYLALLSNACARTIGHDQVLPFAQPNPVTISEKAAVKFKPQLYIDYGCVSFPAVNAAGEITGGLKGTDRTDGGSRVYGRSTWYQDKWKCPRPPRLGVYGVVA</sequence>
<evidence type="ECO:0000313" key="9">
    <source>
        <dbReference type="EMBL" id="KAG2971024.1"/>
    </source>
</evidence>
<comment type="subcellular location">
    <subcellularLocation>
        <location evidence="1">Secreted</location>
    </subcellularLocation>
</comment>
<keyword evidence="13" id="KW-1185">Reference proteome</keyword>